<dbReference type="Gene3D" id="1.10.10.10">
    <property type="entry name" value="Winged helix-like DNA-binding domain superfamily/Winged helix DNA-binding domain"/>
    <property type="match status" value="1"/>
</dbReference>
<organism evidence="13 14">
    <name type="scientific">Lates calcarifer</name>
    <name type="common">Barramundi</name>
    <name type="synonym">Holocentrus calcarifer</name>
    <dbReference type="NCBI Taxonomy" id="8187"/>
    <lineage>
        <taxon>Eukaryota</taxon>
        <taxon>Metazoa</taxon>
        <taxon>Chordata</taxon>
        <taxon>Craniata</taxon>
        <taxon>Vertebrata</taxon>
        <taxon>Euteleostomi</taxon>
        <taxon>Actinopterygii</taxon>
        <taxon>Neopterygii</taxon>
        <taxon>Teleostei</taxon>
        <taxon>Neoteleostei</taxon>
        <taxon>Acanthomorphata</taxon>
        <taxon>Carangaria</taxon>
        <taxon>Carangaria incertae sedis</taxon>
        <taxon>Centropomidae</taxon>
        <taxon>Lates</taxon>
    </lineage>
</organism>
<feature type="compositionally biased region" description="Basic and acidic residues" evidence="11">
    <location>
        <begin position="249"/>
        <end position="259"/>
    </location>
</feature>
<evidence type="ECO:0000256" key="5">
    <source>
        <dbReference type="ARBA" id="ARBA00022833"/>
    </source>
</evidence>
<feature type="region of interest" description="Disordered" evidence="11">
    <location>
        <begin position="1"/>
        <end position="44"/>
    </location>
</feature>
<keyword evidence="7 10" id="KW-0238">DNA-binding</keyword>
<sequence length="713" mass="78149">MMQESATETISNSSMSQNGMSTLSSSQLEAGSRDGRSSAGDTSSEVSTVELLHLQQQQALQAARQLLLQQPGSGLKSPKSQDKQRPLQVPVSVAMMSPQVITPQQMQQILQQQVLSPQQLQALLQQQQAVMLQQQHLQEFYKKQQEQLHLQLLQQQHPGKQAKEQQQQQQQLAAQQLVFQQQLLQMQQLQQQQHLLNMQRQGLLSLPGPAPGQAALPGQTLPPPAGLSPAELQQLWKDVTGGGGGGGHSMEDNGIKHSGGDLSTNNSSSTTSSSNPAKASPPISHHSIANGQSPALNHRRERERERERDSLHEESGGTHPLYGHGVCKWPGCENICEDFGQFLKHLNSEHALDDRSTAQCRVQMQVVQQLEIQLSKERERLQAMMTHLHMRPSEPKSSPKPLNLVSSVTMSKNLPSASPPNLPQTPTTPTAPITPMAAMPQVPSVLGGANVPSMGAMRRRHSDKYSMPLSSEIAPNYEFYKNADVRPPFTYATLIRQAIMDSADMQLTLNEIYSWFTRTFAYFRRNAATWKNAVRHNLSLHKCFVRVENVKGAVWTVDEVEYQKRRSQKITGSPSLVKNLPSSLGYGTALNASLQAALAETSLPLLGTPGLMNSGSTGPMGGSCHGTLSGSPPTLLQSAHEELNGSLDHLDTNGHSSPGYSPPVHMPPVHVKEEPLNMDDDDCPMSLVTTANHSPELEEDRELEEGNLSEDLE</sequence>
<dbReference type="InterPro" id="IPR032354">
    <property type="entry name" value="FOXP-CC"/>
</dbReference>
<dbReference type="PANTHER" id="PTHR45796">
    <property type="entry name" value="FORKHEAD BOX P, ISOFORM C"/>
    <property type="match status" value="1"/>
</dbReference>
<keyword evidence="4" id="KW-0863">Zinc-finger</keyword>
<reference evidence="13" key="3">
    <citation type="submission" date="2025-09" db="UniProtKB">
        <authorList>
            <consortium name="Ensembl"/>
        </authorList>
    </citation>
    <scope>IDENTIFICATION</scope>
</reference>
<evidence type="ECO:0000256" key="9">
    <source>
        <dbReference type="ARBA" id="ARBA00023242"/>
    </source>
</evidence>
<evidence type="ECO:0000256" key="2">
    <source>
        <dbReference type="ARBA" id="ARBA00022491"/>
    </source>
</evidence>
<dbReference type="GO" id="GO:0008270">
    <property type="term" value="F:zinc ion binding"/>
    <property type="evidence" value="ECO:0007669"/>
    <property type="project" value="UniProtKB-KW"/>
</dbReference>
<evidence type="ECO:0000256" key="8">
    <source>
        <dbReference type="ARBA" id="ARBA00023163"/>
    </source>
</evidence>
<dbReference type="FunFam" id="1.10.10.10:FF:000010">
    <property type="entry name" value="Forkhead box P2 isoform B"/>
    <property type="match status" value="1"/>
</dbReference>
<proteinExistence type="predicted"/>
<feature type="compositionally biased region" description="Polar residues" evidence="11">
    <location>
        <begin position="1"/>
        <end position="29"/>
    </location>
</feature>
<evidence type="ECO:0000256" key="7">
    <source>
        <dbReference type="ARBA" id="ARBA00023125"/>
    </source>
</evidence>
<dbReference type="CDD" id="cd20065">
    <property type="entry name" value="FH_FOXP2"/>
    <property type="match status" value="1"/>
</dbReference>
<keyword evidence="6" id="KW-0805">Transcription regulation</keyword>
<keyword evidence="9 10" id="KW-0539">Nucleus</keyword>
<evidence type="ECO:0000313" key="14">
    <source>
        <dbReference type="Proteomes" id="UP000314980"/>
    </source>
</evidence>
<dbReference type="Pfam" id="PF00250">
    <property type="entry name" value="Forkhead"/>
    <property type="match status" value="1"/>
</dbReference>
<name>A0A4W6G2H3_LATCA</name>
<dbReference type="GO" id="GO:0000978">
    <property type="term" value="F:RNA polymerase II cis-regulatory region sequence-specific DNA binding"/>
    <property type="evidence" value="ECO:0007669"/>
    <property type="project" value="TreeGrafter"/>
</dbReference>
<feature type="region of interest" description="Disordered" evidence="11">
    <location>
        <begin position="680"/>
        <end position="713"/>
    </location>
</feature>
<dbReference type="PROSITE" id="PS00658">
    <property type="entry name" value="FORK_HEAD_2"/>
    <property type="match status" value="1"/>
</dbReference>
<dbReference type="FunFam" id="1.20.5.340:FF:000005">
    <property type="entry name" value="Forkhead box P1, isoform CRA_f"/>
    <property type="match status" value="1"/>
</dbReference>
<reference evidence="14" key="1">
    <citation type="submission" date="2015-09" db="EMBL/GenBank/DDBJ databases">
        <authorList>
            <person name="Sai Rama Sridatta P."/>
        </authorList>
    </citation>
    <scope>NUCLEOTIDE SEQUENCE [LARGE SCALE GENOMIC DNA]</scope>
</reference>
<feature type="domain" description="Fork-head" evidence="12">
    <location>
        <begin position="486"/>
        <end position="559"/>
    </location>
</feature>
<feature type="compositionally biased region" description="Acidic residues" evidence="11">
    <location>
        <begin position="697"/>
        <end position="713"/>
    </location>
</feature>
<keyword evidence="8" id="KW-0804">Transcription</keyword>
<evidence type="ECO:0000313" key="13">
    <source>
        <dbReference type="Ensembl" id="ENSLCAP00010057678.1"/>
    </source>
</evidence>
<dbReference type="PROSITE" id="PS50039">
    <property type="entry name" value="FORK_HEAD_3"/>
    <property type="match status" value="1"/>
</dbReference>
<dbReference type="InterPro" id="IPR030456">
    <property type="entry name" value="TF_fork_head_CS_2"/>
</dbReference>
<evidence type="ECO:0000256" key="11">
    <source>
        <dbReference type="SAM" id="MobiDB-lite"/>
    </source>
</evidence>
<feature type="compositionally biased region" description="Low complexity" evidence="11">
    <location>
        <begin position="263"/>
        <end position="275"/>
    </location>
</feature>
<feature type="compositionally biased region" description="Low complexity" evidence="11">
    <location>
        <begin position="424"/>
        <end position="436"/>
    </location>
</feature>
<dbReference type="PRINTS" id="PR00053">
    <property type="entry name" value="FORKHEAD"/>
</dbReference>
<feature type="DNA-binding region" description="Fork-head" evidence="10">
    <location>
        <begin position="486"/>
        <end position="559"/>
    </location>
</feature>
<feature type="compositionally biased region" description="Basic and acidic residues" evidence="11">
    <location>
        <begin position="298"/>
        <end position="316"/>
    </location>
</feature>
<dbReference type="GO" id="GO:0005634">
    <property type="term" value="C:nucleus"/>
    <property type="evidence" value="ECO:0007669"/>
    <property type="project" value="UniProtKB-SubCell"/>
</dbReference>
<dbReference type="GO" id="GO:0001227">
    <property type="term" value="F:DNA-binding transcription repressor activity, RNA polymerase II-specific"/>
    <property type="evidence" value="ECO:0007669"/>
    <property type="project" value="TreeGrafter"/>
</dbReference>
<reference evidence="13" key="2">
    <citation type="submission" date="2025-08" db="UniProtKB">
        <authorList>
            <consortium name="Ensembl"/>
        </authorList>
    </citation>
    <scope>IDENTIFICATION</scope>
</reference>
<evidence type="ECO:0000256" key="10">
    <source>
        <dbReference type="PROSITE-ProRule" id="PRU00089"/>
    </source>
</evidence>
<dbReference type="AlphaFoldDB" id="A0A4W6G2H3"/>
<dbReference type="Pfam" id="PF16159">
    <property type="entry name" value="FOXP-CC"/>
    <property type="match status" value="1"/>
</dbReference>
<dbReference type="GeneTree" id="ENSGT00940000155480"/>
<dbReference type="InterPro" id="IPR036388">
    <property type="entry name" value="WH-like_DNA-bd_sf"/>
</dbReference>
<protein>
    <submittedName>
        <fullName evidence="13">Forkhead box P2</fullName>
    </submittedName>
</protein>
<feature type="compositionally biased region" description="Low complexity" evidence="11">
    <location>
        <begin position="203"/>
        <end position="219"/>
    </location>
</feature>
<feature type="region of interest" description="Disordered" evidence="11">
    <location>
        <begin position="411"/>
        <end position="436"/>
    </location>
</feature>
<dbReference type="SUPFAM" id="SSF46785">
    <property type="entry name" value="Winged helix' DNA-binding domain"/>
    <property type="match status" value="1"/>
</dbReference>
<dbReference type="Ensembl" id="ENSLCAT00010059244.1">
    <property type="protein sequence ID" value="ENSLCAP00010057678.1"/>
    <property type="gene ID" value="ENSLCAG00010026906.1"/>
</dbReference>
<keyword evidence="14" id="KW-1185">Reference proteome</keyword>
<dbReference type="PANTHER" id="PTHR45796:SF1">
    <property type="entry name" value="FORKHEAD BOX PROTEIN P2"/>
    <property type="match status" value="1"/>
</dbReference>
<evidence type="ECO:0000259" key="12">
    <source>
        <dbReference type="PROSITE" id="PS50039"/>
    </source>
</evidence>
<dbReference type="Proteomes" id="UP000314980">
    <property type="component" value="Unassembled WGS sequence"/>
</dbReference>
<keyword evidence="3" id="KW-0479">Metal-binding</keyword>
<dbReference type="InterPro" id="IPR047412">
    <property type="entry name" value="FH_FOXP1_P2"/>
</dbReference>
<accession>A0A4W6G2H3</accession>
<dbReference type="InterPro" id="IPR036390">
    <property type="entry name" value="WH_DNA-bd_sf"/>
</dbReference>
<keyword evidence="5" id="KW-0862">Zinc</keyword>
<feature type="region of interest" description="Disordered" evidence="11">
    <location>
        <begin position="203"/>
        <end position="319"/>
    </location>
</feature>
<dbReference type="InterPro" id="IPR050998">
    <property type="entry name" value="FOXP"/>
</dbReference>
<evidence type="ECO:0000256" key="3">
    <source>
        <dbReference type="ARBA" id="ARBA00022723"/>
    </source>
</evidence>
<keyword evidence="2" id="KW-0678">Repressor</keyword>
<dbReference type="InterPro" id="IPR001766">
    <property type="entry name" value="Fork_head_dom"/>
</dbReference>
<gene>
    <name evidence="13" type="primary">FOXP2</name>
</gene>
<evidence type="ECO:0000256" key="6">
    <source>
        <dbReference type="ARBA" id="ARBA00023015"/>
    </source>
</evidence>
<evidence type="ECO:0000256" key="4">
    <source>
        <dbReference type="ARBA" id="ARBA00022771"/>
    </source>
</evidence>
<comment type="subcellular location">
    <subcellularLocation>
        <location evidence="1 10">Nucleus</location>
    </subcellularLocation>
</comment>
<evidence type="ECO:0000256" key="1">
    <source>
        <dbReference type="ARBA" id="ARBA00004123"/>
    </source>
</evidence>
<dbReference type="SMART" id="SM00339">
    <property type="entry name" value="FH"/>
    <property type="match status" value="1"/>
</dbReference>
<dbReference type="Gene3D" id="1.20.5.340">
    <property type="match status" value="1"/>
</dbReference>